<evidence type="ECO:0000256" key="1">
    <source>
        <dbReference type="SAM" id="SignalP"/>
    </source>
</evidence>
<feature type="signal peptide" evidence="1">
    <location>
        <begin position="1"/>
        <end position="21"/>
    </location>
</feature>
<reference evidence="2 3" key="1">
    <citation type="submission" date="2017-07" db="EMBL/GenBank/DDBJ databases">
        <title>Draft Genome Sequences of Select Purple Nonsulfur Bacteria.</title>
        <authorList>
            <person name="Lasarre B."/>
            <person name="Mckinlay J.B."/>
        </authorList>
    </citation>
    <scope>NUCLEOTIDE SEQUENCE [LARGE SCALE GENOMIC DNA]</scope>
    <source>
        <strain evidence="2 3">DSM 5909</strain>
    </source>
</reference>
<evidence type="ECO:0000313" key="3">
    <source>
        <dbReference type="Proteomes" id="UP000249130"/>
    </source>
</evidence>
<dbReference type="InterPro" id="IPR046535">
    <property type="entry name" value="DUF6600"/>
</dbReference>
<dbReference type="Proteomes" id="UP000249130">
    <property type="component" value="Unassembled WGS sequence"/>
</dbReference>
<dbReference type="Pfam" id="PF20245">
    <property type="entry name" value="DUF6600"/>
    <property type="match status" value="1"/>
</dbReference>
<organism evidence="2 3">
    <name type="scientific">Rhodoplanes roseus</name>
    <dbReference type="NCBI Taxonomy" id="29409"/>
    <lineage>
        <taxon>Bacteria</taxon>
        <taxon>Pseudomonadati</taxon>
        <taxon>Pseudomonadota</taxon>
        <taxon>Alphaproteobacteria</taxon>
        <taxon>Hyphomicrobiales</taxon>
        <taxon>Nitrobacteraceae</taxon>
        <taxon>Rhodoplanes</taxon>
    </lineage>
</organism>
<comment type="caution">
    <text evidence="2">The sequence shown here is derived from an EMBL/GenBank/DDBJ whole genome shotgun (WGS) entry which is preliminary data.</text>
</comment>
<feature type="chain" id="PRO_5016386230" evidence="1">
    <location>
        <begin position="22"/>
        <end position="281"/>
    </location>
</feature>
<accession>A0A327L2R0</accession>
<sequence length="281" mass="31919">MRRTGLRLLSSTALAAGLAVAAFTLPFAASVSTPAAAQERVEVSAEFRGALEPHGKWQRHQRWGEVWVPGDVGRDWRPYTRGRWVYSDDYGWYWNAAEQEASWGTVVYHYGRWVEDDQIGWAWVPGNEWAPAWVDWRRGDKAVGWAPLPPDEIVVEVRERPAYWTFVRPRDLVAASIASVLLPVRERDVYLRDTVIVNRTVVVSDRGPRFAVNPGIPPAYIAAAYGRPIRTWSVQPRILAGTGMVPGGVEVRVDDLRDRRSRVMRDRSYIRESRTTVAPAR</sequence>
<evidence type="ECO:0000313" key="2">
    <source>
        <dbReference type="EMBL" id="RAI44103.1"/>
    </source>
</evidence>
<proteinExistence type="predicted"/>
<keyword evidence="1" id="KW-0732">Signal</keyword>
<name>A0A327L2R0_9BRAD</name>
<gene>
    <name evidence="2" type="ORF">CH341_10995</name>
</gene>
<dbReference type="AlphaFoldDB" id="A0A327L2R0"/>
<protein>
    <submittedName>
        <fullName evidence="2">Uncharacterized protein</fullName>
    </submittedName>
</protein>
<feature type="non-terminal residue" evidence="2">
    <location>
        <position position="281"/>
    </location>
</feature>
<dbReference type="RefSeq" id="WP_342635010.1">
    <property type="nucleotide sequence ID" value="NZ_NPEX01000058.1"/>
</dbReference>
<keyword evidence="3" id="KW-1185">Reference proteome</keyword>
<dbReference type="EMBL" id="NPEX01000058">
    <property type="protein sequence ID" value="RAI44103.1"/>
    <property type="molecule type" value="Genomic_DNA"/>
</dbReference>